<proteinExistence type="predicted"/>
<comment type="caution">
    <text evidence="3">The sequence shown here is derived from an EMBL/GenBank/DDBJ whole genome shotgun (WGS) entry which is preliminary data.</text>
</comment>
<dbReference type="VEuPathDB" id="MicrosporidiaDB:EDEG_02913"/>
<keyword evidence="2" id="KW-1133">Transmembrane helix</keyword>
<gene>
    <name evidence="3" type="ORF">EDEG_02913</name>
</gene>
<keyword evidence="2" id="KW-0812">Transmembrane</keyword>
<dbReference type="EMBL" id="AFBI03000060">
    <property type="protein sequence ID" value="EJW02681.1"/>
    <property type="molecule type" value="Genomic_DNA"/>
</dbReference>
<dbReference type="HOGENOM" id="CLU_046004_0_0_1"/>
<evidence type="ECO:0000313" key="4">
    <source>
        <dbReference type="Proteomes" id="UP000003163"/>
    </source>
</evidence>
<evidence type="ECO:0000256" key="1">
    <source>
        <dbReference type="SAM" id="MobiDB-lite"/>
    </source>
</evidence>
<organism evidence="3 4">
    <name type="scientific">Edhazardia aedis (strain USNM 41457)</name>
    <name type="common">Microsporidian parasite</name>
    <dbReference type="NCBI Taxonomy" id="1003232"/>
    <lineage>
        <taxon>Eukaryota</taxon>
        <taxon>Fungi</taxon>
        <taxon>Fungi incertae sedis</taxon>
        <taxon>Microsporidia</taxon>
        <taxon>Edhazardia</taxon>
    </lineage>
</organism>
<sequence length="472" mass="55849">MTNFLKECRNLNCFILLKIFIMLSLVVVFLNNSVAQTTFHNISSYPQDHNISDRSFHDGILAYDDSIVFSESFTNKKSSTAKIEDLEIENPYTRDNHSDNKSISDFSTSVNQNNNGTTPENLTLDALKKHIETNNDKIFETNKISFLFNLLTTTKNFDEEFYWKGRLFKLIHKYVSVKMEKTNFVGASYHASLIKNVLEFIDRYESYKEFLTLANDYSAIEPVEHFCCTNLAKAKPEDIISIKRSYLEENSVYIKKYNIWLEVNWLNFFHIIDFFLEFMEEEQMLAEVFVLNRHVSSLYDFDSLNFEVLYDKEIKMNNELNENRFILKILSLDWKNKHFLSESVISLSRHLGYFLNNCFNEISIERMYRNFGNQRRLTVYGNKILRRISIFTRKILSKQIRKNLTNFHNHCNNRTISWRSKNKNFSETKILDKENAVKILIQVQDWFTKKNCDDNGNSKDCVFDINVFVGLF</sequence>
<accession>J9D4F7</accession>
<dbReference type="Proteomes" id="UP000003163">
    <property type="component" value="Unassembled WGS sequence"/>
</dbReference>
<keyword evidence="2" id="KW-0472">Membrane</keyword>
<dbReference type="InParanoid" id="J9D4F7"/>
<feature type="region of interest" description="Disordered" evidence="1">
    <location>
        <begin position="90"/>
        <end position="118"/>
    </location>
</feature>
<dbReference type="AlphaFoldDB" id="J9D4F7"/>
<feature type="compositionally biased region" description="Basic and acidic residues" evidence="1">
    <location>
        <begin position="92"/>
        <end position="102"/>
    </location>
</feature>
<name>J9D4F7_EDHAE</name>
<feature type="transmembrane region" description="Helical" evidence="2">
    <location>
        <begin position="12"/>
        <end position="30"/>
    </location>
</feature>
<evidence type="ECO:0000313" key="3">
    <source>
        <dbReference type="EMBL" id="EJW02681.1"/>
    </source>
</evidence>
<protein>
    <submittedName>
        <fullName evidence="3">Uncharacterized protein</fullName>
    </submittedName>
</protein>
<feature type="compositionally biased region" description="Polar residues" evidence="1">
    <location>
        <begin position="103"/>
        <end position="118"/>
    </location>
</feature>
<reference evidence="4" key="2">
    <citation type="submission" date="2015-07" db="EMBL/GenBank/DDBJ databases">
        <title>Contrasting host-pathogen interactions and genome evolution in two generalist and specialist microsporidian pathogens of mosquitoes.</title>
        <authorList>
            <consortium name="The Broad Institute Genomics Platform"/>
            <consortium name="The Broad Institute Genome Sequencing Center for Infectious Disease"/>
            <person name="Cuomo C.A."/>
            <person name="Sanscrainte N.D."/>
            <person name="Goldberg J.M."/>
            <person name="Heiman D."/>
            <person name="Young S."/>
            <person name="Zeng Q."/>
            <person name="Becnel J.J."/>
            <person name="Birren B.W."/>
        </authorList>
    </citation>
    <scope>NUCLEOTIDE SEQUENCE [LARGE SCALE GENOMIC DNA]</scope>
    <source>
        <strain evidence="4">USNM 41457</strain>
    </source>
</reference>
<evidence type="ECO:0000256" key="2">
    <source>
        <dbReference type="SAM" id="Phobius"/>
    </source>
</evidence>
<keyword evidence="4" id="KW-1185">Reference proteome</keyword>
<reference evidence="3 4" key="1">
    <citation type="submission" date="2011-08" db="EMBL/GenBank/DDBJ databases">
        <authorList>
            <person name="Liu Z.J."/>
            <person name="Shi F.L."/>
            <person name="Lu J.Q."/>
            <person name="Li M."/>
            <person name="Wang Z.L."/>
        </authorList>
    </citation>
    <scope>NUCLEOTIDE SEQUENCE [LARGE SCALE GENOMIC DNA]</scope>
    <source>
        <strain evidence="3 4">USNM 41457</strain>
    </source>
</reference>